<gene>
    <name evidence="2" type="ORF">HHO37_06875</name>
</gene>
<feature type="transmembrane region" description="Helical" evidence="1">
    <location>
        <begin position="185"/>
        <end position="209"/>
    </location>
</feature>
<dbReference type="PANTHER" id="PTHR40076">
    <property type="entry name" value="MEMBRANE PROTEIN-RELATED"/>
    <property type="match status" value="1"/>
</dbReference>
<name>A0A7X9LEB2_STRRT</name>
<feature type="transmembrane region" description="Helical" evidence="1">
    <location>
        <begin position="123"/>
        <end position="142"/>
    </location>
</feature>
<reference evidence="2 3" key="1">
    <citation type="submission" date="2020-04" db="EMBL/GenBank/DDBJ databases">
        <title>MicrobeNet Type strains.</title>
        <authorList>
            <person name="Nicholson A.C."/>
        </authorList>
    </citation>
    <scope>NUCLEOTIDE SEQUENCE [LARGE SCALE GENOMIC DNA]</scope>
    <source>
        <strain evidence="2 3">DSM 22768</strain>
    </source>
</reference>
<evidence type="ECO:0000313" key="2">
    <source>
        <dbReference type="EMBL" id="NMD49384.1"/>
    </source>
</evidence>
<protein>
    <submittedName>
        <fullName evidence="2">DUF975 family protein</fullName>
    </submittedName>
</protein>
<evidence type="ECO:0000256" key="1">
    <source>
        <dbReference type="SAM" id="Phobius"/>
    </source>
</evidence>
<keyword evidence="1" id="KW-0472">Membrane</keyword>
<dbReference type="PANTHER" id="PTHR40076:SF1">
    <property type="entry name" value="MEMBRANE PROTEIN"/>
    <property type="match status" value="1"/>
</dbReference>
<proteinExistence type="predicted"/>
<sequence>MSKTRAQLKMQAKERLRGNWAYAVGLYALPNLTISALVWACMLIVAVLVASLDVAVGEEAAVLTEVPLCILIGLAMFVVSLIVTVGITLGFLDFFRGKRPTYTEASTYLLKEGRFGKFFPTNLVMLIFIYLWSLLFVIPGIIKTYSYCMTNYILKDKLEKGESVTVTQAITESRQLMDGHKWEYFVLQLSFLGWAILANLTAGIGYLWLIPYIQTTTAAFYQNLIDNSAKDQTNSALAAN</sequence>
<feature type="transmembrane region" description="Helical" evidence="1">
    <location>
        <begin position="20"/>
        <end position="50"/>
    </location>
</feature>
<feature type="transmembrane region" description="Helical" evidence="1">
    <location>
        <begin position="70"/>
        <end position="92"/>
    </location>
</feature>
<dbReference type="InterPro" id="IPR010380">
    <property type="entry name" value="DUF975"/>
</dbReference>
<comment type="caution">
    <text evidence="2">The sequence shown here is derived from an EMBL/GenBank/DDBJ whole genome shotgun (WGS) entry which is preliminary data.</text>
</comment>
<accession>A0A7X9LEB2</accession>
<dbReference type="Proteomes" id="UP000532121">
    <property type="component" value="Unassembled WGS sequence"/>
</dbReference>
<organism evidence="2 3">
    <name type="scientific">Streptococcus ratti</name>
    <dbReference type="NCBI Taxonomy" id="1341"/>
    <lineage>
        <taxon>Bacteria</taxon>
        <taxon>Bacillati</taxon>
        <taxon>Bacillota</taxon>
        <taxon>Bacilli</taxon>
        <taxon>Lactobacillales</taxon>
        <taxon>Streptococcaceae</taxon>
        <taxon>Streptococcus</taxon>
    </lineage>
</organism>
<keyword evidence="1" id="KW-1133">Transmembrane helix</keyword>
<dbReference type="EMBL" id="JABASA010000012">
    <property type="protein sequence ID" value="NMD49384.1"/>
    <property type="molecule type" value="Genomic_DNA"/>
</dbReference>
<dbReference type="RefSeq" id="WP_193523652.1">
    <property type="nucleotide sequence ID" value="NZ_JABASA010000012.1"/>
</dbReference>
<keyword evidence="1" id="KW-0812">Transmembrane</keyword>
<dbReference type="Pfam" id="PF06161">
    <property type="entry name" value="DUF975"/>
    <property type="match status" value="1"/>
</dbReference>
<evidence type="ECO:0000313" key="3">
    <source>
        <dbReference type="Proteomes" id="UP000532121"/>
    </source>
</evidence>
<dbReference type="AlphaFoldDB" id="A0A7X9LEB2"/>